<dbReference type="RefSeq" id="WP_148072298.1">
    <property type="nucleotide sequence ID" value="NZ_CP042913.1"/>
</dbReference>
<dbReference type="InterPro" id="IPR002068">
    <property type="entry name" value="A-crystallin/Hsp20_dom"/>
</dbReference>
<evidence type="ECO:0000256" key="1">
    <source>
        <dbReference type="PROSITE-ProRule" id="PRU00285"/>
    </source>
</evidence>
<dbReference type="OrthoDB" id="267530at2"/>
<dbReference type="KEGG" id="bgok:Pr1d_08120"/>
<dbReference type="Gene3D" id="2.60.40.790">
    <property type="match status" value="1"/>
</dbReference>
<dbReference type="Pfam" id="PF00011">
    <property type="entry name" value="HSP20"/>
    <property type="match status" value="1"/>
</dbReference>
<dbReference type="AlphaFoldDB" id="A0A5B9Q3E3"/>
<gene>
    <name evidence="4" type="primary">hspA</name>
    <name evidence="4" type="ORF">Pr1d_08120</name>
</gene>
<protein>
    <submittedName>
        <fullName evidence="4">Spore protein SP21</fullName>
    </submittedName>
</protein>
<dbReference type="EMBL" id="CP042913">
    <property type="protein sequence ID" value="QEG33548.1"/>
    <property type="molecule type" value="Genomic_DNA"/>
</dbReference>
<dbReference type="InterPro" id="IPR008978">
    <property type="entry name" value="HSP20-like_chaperone"/>
</dbReference>
<accession>A0A5B9Q3E3</accession>
<reference evidence="4 5" key="1">
    <citation type="submission" date="2019-08" db="EMBL/GenBank/DDBJ databases">
        <title>Deep-cultivation of Planctomycetes and their phenomic and genomic characterization uncovers novel biology.</title>
        <authorList>
            <person name="Wiegand S."/>
            <person name="Jogler M."/>
            <person name="Boedeker C."/>
            <person name="Pinto D."/>
            <person name="Vollmers J."/>
            <person name="Rivas-Marin E."/>
            <person name="Kohn T."/>
            <person name="Peeters S.H."/>
            <person name="Heuer A."/>
            <person name="Rast P."/>
            <person name="Oberbeckmann S."/>
            <person name="Bunk B."/>
            <person name="Jeske O."/>
            <person name="Meyerdierks A."/>
            <person name="Storesund J.E."/>
            <person name="Kallscheuer N."/>
            <person name="Luecker S."/>
            <person name="Lage O.M."/>
            <person name="Pohl T."/>
            <person name="Merkel B.J."/>
            <person name="Hornburger P."/>
            <person name="Mueller R.-W."/>
            <person name="Bruemmer F."/>
            <person name="Labrenz M."/>
            <person name="Spormann A.M."/>
            <person name="Op den Camp H."/>
            <person name="Overmann J."/>
            <person name="Amann R."/>
            <person name="Jetten M.S.M."/>
            <person name="Mascher T."/>
            <person name="Medema M.H."/>
            <person name="Devos D.P."/>
            <person name="Kaster A.-K."/>
            <person name="Ovreas L."/>
            <person name="Rohde M."/>
            <person name="Galperin M.Y."/>
            <person name="Jogler C."/>
        </authorList>
    </citation>
    <scope>NUCLEOTIDE SEQUENCE [LARGE SCALE GENOMIC DNA]</scope>
    <source>
        <strain evidence="4 5">Pr1d</strain>
    </source>
</reference>
<dbReference type="InterPro" id="IPR031107">
    <property type="entry name" value="Small_HSP"/>
</dbReference>
<dbReference type="CDD" id="cd06464">
    <property type="entry name" value="ACD_sHsps-like"/>
    <property type="match status" value="1"/>
</dbReference>
<dbReference type="PROSITE" id="PS01031">
    <property type="entry name" value="SHSP"/>
    <property type="match status" value="1"/>
</dbReference>
<keyword evidence="5" id="KW-1185">Reference proteome</keyword>
<evidence type="ECO:0000313" key="4">
    <source>
        <dbReference type="EMBL" id="QEG33548.1"/>
    </source>
</evidence>
<proteinExistence type="inferred from homology"/>
<evidence type="ECO:0000313" key="5">
    <source>
        <dbReference type="Proteomes" id="UP000323917"/>
    </source>
</evidence>
<evidence type="ECO:0000259" key="3">
    <source>
        <dbReference type="PROSITE" id="PS01031"/>
    </source>
</evidence>
<dbReference type="SUPFAM" id="SSF49764">
    <property type="entry name" value="HSP20-like chaperones"/>
    <property type="match status" value="1"/>
</dbReference>
<name>A0A5B9Q3E3_9BACT</name>
<organism evidence="4 5">
    <name type="scientific">Bythopirellula goksoeyrii</name>
    <dbReference type="NCBI Taxonomy" id="1400387"/>
    <lineage>
        <taxon>Bacteria</taxon>
        <taxon>Pseudomonadati</taxon>
        <taxon>Planctomycetota</taxon>
        <taxon>Planctomycetia</taxon>
        <taxon>Pirellulales</taxon>
        <taxon>Lacipirellulaceae</taxon>
        <taxon>Bythopirellula</taxon>
    </lineage>
</organism>
<comment type="similarity">
    <text evidence="1 2">Belongs to the small heat shock protein (HSP20) family.</text>
</comment>
<evidence type="ECO:0000256" key="2">
    <source>
        <dbReference type="RuleBase" id="RU003616"/>
    </source>
</evidence>
<sequence>MSQQCMTPKNRLREFLPSNLSEFDSFLNQVLGPNGLRAGQTPAGLWEDDGSYHIELDVPGVTRENVEITLDKGTLSISAERKHEESEATRKGWREERFYGKVTRAFSLPDTIDSESVSAELTDGVLRVTIAKSPAAQPKKIDVK</sequence>
<feature type="domain" description="SHSP" evidence="3">
    <location>
        <begin position="34"/>
        <end position="144"/>
    </location>
</feature>
<dbReference type="PANTHER" id="PTHR11527">
    <property type="entry name" value="HEAT-SHOCK PROTEIN 20 FAMILY MEMBER"/>
    <property type="match status" value="1"/>
</dbReference>
<dbReference type="Proteomes" id="UP000323917">
    <property type="component" value="Chromosome"/>
</dbReference>